<dbReference type="AlphaFoldDB" id="A0A1G1ZQI8"/>
<keyword evidence="3" id="KW-0234">DNA repair</keyword>
<evidence type="ECO:0000259" key="4">
    <source>
        <dbReference type="Pfam" id="PF11967"/>
    </source>
</evidence>
<keyword evidence="1" id="KW-0227">DNA damage</keyword>
<dbReference type="Gene3D" id="2.40.50.140">
    <property type="entry name" value="Nucleic acid-binding proteins"/>
    <property type="match status" value="1"/>
</dbReference>
<sequence length="158" mass="17747">MGSNEYFTEAVVLDKEPSGEFDSIAHLYTQELGRVSASVTSARKILSKLNSHLEPLNLVQVRLVEKNRFHVADVLKTGALDRQHLDALKLIKSITPEAQPDPELWHLIKTNLNEKDILSILGFDSQFAACLGCGLKKDLRFSINDLSYFCVACYDRLL</sequence>
<dbReference type="PANTHER" id="PTHR33991">
    <property type="entry name" value="DNA REPAIR PROTEIN RECO"/>
    <property type="match status" value="1"/>
</dbReference>
<organism evidence="5 6">
    <name type="scientific">Candidatus Harrisonbacteria bacterium RIFCSPLOWO2_02_FULL_41_13b</name>
    <dbReference type="NCBI Taxonomy" id="1798409"/>
    <lineage>
        <taxon>Bacteria</taxon>
        <taxon>Candidatus Harrisoniibacteriota</taxon>
    </lineage>
</organism>
<dbReference type="SUPFAM" id="SSF50249">
    <property type="entry name" value="Nucleic acid-binding proteins"/>
    <property type="match status" value="1"/>
</dbReference>
<protein>
    <recommendedName>
        <fullName evidence="4">DNA replication/recombination mediator RecO N-terminal domain-containing protein</fullName>
    </recommendedName>
</protein>
<dbReference type="GO" id="GO:0043590">
    <property type="term" value="C:bacterial nucleoid"/>
    <property type="evidence" value="ECO:0007669"/>
    <property type="project" value="TreeGrafter"/>
</dbReference>
<dbReference type="GO" id="GO:0006302">
    <property type="term" value="P:double-strand break repair"/>
    <property type="evidence" value="ECO:0007669"/>
    <property type="project" value="TreeGrafter"/>
</dbReference>
<dbReference type="InterPro" id="IPR012340">
    <property type="entry name" value="NA-bd_OB-fold"/>
</dbReference>
<name>A0A1G1ZQI8_9BACT</name>
<dbReference type="EMBL" id="MHJL01000032">
    <property type="protein sequence ID" value="OGY66958.1"/>
    <property type="molecule type" value="Genomic_DNA"/>
</dbReference>
<keyword evidence="2" id="KW-0233">DNA recombination</keyword>
<dbReference type="InterPro" id="IPR003717">
    <property type="entry name" value="RecO"/>
</dbReference>
<dbReference type="Pfam" id="PF11967">
    <property type="entry name" value="RecO_N"/>
    <property type="match status" value="1"/>
</dbReference>
<dbReference type="SUPFAM" id="SSF57863">
    <property type="entry name" value="ArfGap/RecO-like zinc finger"/>
    <property type="match status" value="1"/>
</dbReference>
<dbReference type="InterPro" id="IPR037278">
    <property type="entry name" value="ARFGAP/RecO"/>
</dbReference>
<evidence type="ECO:0000256" key="2">
    <source>
        <dbReference type="ARBA" id="ARBA00023172"/>
    </source>
</evidence>
<proteinExistence type="predicted"/>
<evidence type="ECO:0000313" key="5">
    <source>
        <dbReference type="EMBL" id="OGY66958.1"/>
    </source>
</evidence>
<evidence type="ECO:0000256" key="3">
    <source>
        <dbReference type="ARBA" id="ARBA00023204"/>
    </source>
</evidence>
<dbReference type="Proteomes" id="UP000177690">
    <property type="component" value="Unassembled WGS sequence"/>
</dbReference>
<evidence type="ECO:0000256" key="1">
    <source>
        <dbReference type="ARBA" id="ARBA00022763"/>
    </source>
</evidence>
<dbReference type="STRING" id="1798409.A3I24_00560"/>
<dbReference type="InterPro" id="IPR022572">
    <property type="entry name" value="DNA_rep/recomb_RecO_N"/>
</dbReference>
<dbReference type="PANTHER" id="PTHR33991:SF1">
    <property type="entry name" value="DNA REPAIR PROTEIN RECO"/>
    <property type="match status" value="1"/>
</dbReference>
<evidence type="ECO:0000313" key="6">
    <source>
        <dbReference type="Proteomes" id="UP000177690"/>
    </source>
</evidence>
<comment type="caution">
    <text evidence="5">The sequence shown here is derived from an EMBL/GenBank/DDBJ whole genome shotgun (WGS) entry which is preliminary data.</text>
</comment>
<accession>A0A1G1ZQI8</accession>
<feature type="domain" description="DNA replication/recombination mediator RecO N-terminal" evidence="4">
    <location>
        <begin position="6"/>
        <end position="68"/>
    </location>
</feature>
<dbReference type="GO" id="GO:0006310">
    <property type="term" value="P:DNA recombination"/>
    <property type="evidence" value="ECO:0007669"/>
    <property type="project" value="UniProtKB-KW"/>
</dbReference>
<reference evidence="5 6" key="1">
    <citation type="journal article" date="2016" name="Nat. Commun.">
        <title>Thousands of microbial genomes shed light on interconnected biogeochemical processes in an aquifer system.</title>
        <authorList>
            <person name="Anantharaman K."/>
            <person name="Brown C.T."/>
            <person name="Hug L.A."/>
            <person name="Sharon I."/>
            <person name="Castelle C.J."/>
            <person name="Probst A.J."/>
            <person name="Thomas B.C."/>
            <person name="Singh A."/>
            <person name="Wilkins M.J."/>
            <person name="Karaoz U."/>
            <person name="Brodie E.L."/>
            <person name="Williams K.H."/>
            <person name="Hubbard S.S."/>
            <person name="Banfield J.F."/>
        </authorList>
    </citation>
    <scope>NUCLEOTIDE SEQUENCE [LARGE SCALE GENOMIC DNA]</scope>
</reference>
<gene>
    <name evidence="5" type="ORF">A3I24_00560</name>
</gene>